<dbReference type="Proteomes" id="UP001234989">
    <property type="component" value="Chromosome 10"/>
</dbReference>
<evidence type="ECO:0000313" key="3">
    <source>
        <dbReference type="Proteomes" id="UP001234989"/>
    </source>
</evidence>
<protein>
    <recommendedName>
        <fullName evidence="1">Tf2-1-like SH3-like domain-containing protein</fullName>
    </recommendedName>
</protein>
<organism evidence="2 3">
    <name type="scientific">Solanum verrucosum</name>
    <dbReference type="NCBI Taxonomy" id="315347"/>
    <lineage>
        <taxon>Eukaryota</taxon>
        <taxon>Viridiplantae</taxon>
        <taxon>Streptophyta</taxon>
        <taxon>Embryophyta</taxon>
        <taxon>Tracheophyta</taxon>
        <taxon>Spermatophyta</taxon>
        <taxon>Magnoliopsida</taxon>
        <taxon>eudicotyledons</taxon>
        <taxon>Gunneridae</taxon>
        <taxon>Pentapetalae</taxon>
        <taxon>asterids</taxon>
        <taxon>lamiids</taxon>
        <taxon>Solanales</taxon>
        <taxon>Solanaceae</taxon>
        <taxon>Solanoideae</taxon>
        <taxon>Solaneae</taxon>
        <taxon>Solanum</taxon>
    </lineage>
</organism>
<gene>
    <name evidence="2" type="ORF">MTR67_043606</name>
</gene>
<evidence type="ECO:0000259" key="1">
    <source>
        <dbReference type="Pfam" id="PF24626"/>
    </source>
</evidence>
<dbReference type="AlphaFoldDB" id="A0AAF0ZSU5"/>
<proteinExistence type="predicted"/>
<name>A0AAF0ZSU5_SOLVR</name>
<sequence length="98" mass="11569">MMRACILDFKKVDFVHQAMENVKVIQQWQETAQSRHKSYANVQWRGLEFSIVDWVCLKVSPMKGVMRFGKKGKFIPRHIGTYKIIRRIGQIAYELDLP</sequence>
<dbReference type="PANTHER" id="PTHR46148:SF60">
    <property type="entry name" value="CHROMO DOMAIN-CONTAINING PROTEIN"/>
    <property type="match status" value="1"/>
</dbReference>
<dbReference type="EMBL" id="CP133621">
    <property type="protein sequence ID" value="WMV50221.1"/>
    <property type="molecule type" value="Genomic_DNA"/>
</dbReference>
<dbReference type="Pfam" id="PF24626">
    <property type="entry name" value="SH3_Tf2-1"/>
    <property type="match status" value="1"/>
</dbReference>
<dbReference type="InterPro" id="IPR056924">
    <property type="entry name" value="SH3_Tf2-1"/>
</dbReference>
<reference evidence="2" key="1">
    <citation type="submission" date="2023-08" db="EMBL/GenBank/DDBJ databases">
        <title>A de novo genome assembly of Solanum verrucosum Schlechtendal, a Mexican diploid species geographically isolated from the other diploid A-genome species in potato relatives.</title>
        <authorList>
            <person name="Hosaka K."/>
        </authorList>
    </citation>
    <scope>NUCLEOTIDE SEQUENCE</scope>
    <source>
        <tissue evidence="2">Young leaves</tissue>
    </source>
</reference>
<evidence type="ECO:0000313" key="2">
    <source>
        <dbReference type="EMBL" id="WMV50221.1"/>
    </source>
</evidence>
<feature type="domain" description="Tf2-1-like SH3-like" evidence="1">
    <location>
        <begin position="53"/>
        <end position="98"/>
    </location>
</feature>
<keyword evidence="3" id="KW-1185">Reference proteome</keyword>
<accession>A0AAF0ZSU5</accession>
<dbReference type="PANTHER" id="PTHR46148">
    <property type="entry name" value="CHROMO DOMAIN-CONTAINING PROTEIN"/>
    <property type="match status" value="1"/>
</dbReference>